<name>A0A239H088_9ACTN</name>
<proteinExistence type="predicted"/>
<dbReference type="Pfam" id="PF02698">
    <property type="entry name" value="DUF218"/>
    <property type="match status" value="1"/>
</dbReference>
<organism evidence="2 3">
    <name type="scientific">Asanoa hainanensis</name>
    <dbReference type="NCBI Taxonomy" id="560556"/>
    <lineage>
        <taxon>Bacteria</taxon>
        <taxon>Bacillati</taxon>
        <taxon>Actinomycetota</taxon>
        <taxon>Actinomycetes</taxon>
        <taxon>Micromonosporales</taxon>
        <taxon>Micromonosporaceae</taxon>
        <taxon>Asanoa</taxon>
    </lineage>
</organism>
<dbReference type="Proteomes" id="UP000198362">
    <property type="component" value="Unassembled WGS sequence"/>
</dbReference>
<dbReference type="EMBL" id="FZPH01000001">
    <property type="protein sequence ID" value="SNS74886.1"/>
    <property type="molecule type" value="Genomic_DNA"/>
</dbReference>
<gene>
    <name evidence="2" type="ORF">SAMN05421812_101641</name>
</gene>
<dbReference type="AlphaFoldDB" id="A0A239H088"/>
<evidence type="ECO:0000313" key="2">
    <source>
        <dbReference type="EMBL" id="SNS74886.1"/>
    </source>
</evidence>
<evidence type="ECO:0000313" key="3">
    <source>
        <dbReference type="Proteomes" id="UP000198362"/>
    </source>
</evidence>
<dbReference type="InterPro" id="IPR003848">
    <property type="entry name" value="DUF218"/>
</dbReference>
<reference evidence="2 3" key="1">
    <citation type="submission" date="2017-06" db="EMBL/GenBank/DDBJ databases">
        <authorList>
            <person name="Kim H.J."/>
            <person name="Triplett B.A."/>
        </authorList>
    </citation>
    <scope>NUCLEOTIDE SEQUENCE [LARGE SCALE GENOMIC DNA]</scope>
    <source>
        <strain evidence="2 3">CGMCC 4.5593</strain>
    </source>
</reference>
<feature type="domain" description="DUF218" evidence="1">
    <location>
        <begin position="44"/>
        <end position="193"/>
    </location>
</feature>
<dbReference type="RefSeq" id="WP_089244400.1">
    <property type="nucleotide sequence ID" value="NZ_FZPH01000001.1"/>
</dbReference>
<evidence type="ECO:0000259" key="1">
    <source>
        <dbReference type="Pfam" id="PF02698"/>
    </source>
</evidence>
<sequence>MVFHGAAPRVLSGVDRFPAGRLLEVVDALTVVLSLPQAAADRVDALVVATGQGEEWRLTHAIRLWESNPRLRTLLVANGNPAEATYAELTVDYLRGLGLTRVDGVDIQAEAAPNTGLQAAWIVERVRALGITSLAVTVSAYHLLRVYLTVLRAMSDDGVRIPLIPVPAAIAPGARVPETGATAYELIPGEVDRILTYADRGFLATPAELREYLAWLWRQHRSLLVG</sequence>
<accession>A0A239H088</accession>
<dbReference type="OrthoDB" id="3401586at2"/>
<protein>
    <submittedName>
        <fullName evidence="2">DUF218 domain-containing protein</fullName>
    </submittedName>
</protein>
<keyword evidence="3" id="KW-1185">Reference proteome</keyword>